<name>A0A085MJT1_9BILA</name>
<dbReference type="Proteomes" id="UP000030764">
    <property type="component" value="Unassembled WGS sequence"/>
</dbReference>
<proteinExistence type="predicted"/>
<evidence type="ECO:0000313" key="3">
    <source>
        <dbReference type="Proteomes" id="UP000030764"/>
    </source>
</evidence>
<feature type="region of interest" description="Disordered" evidence="1">
    <location>
        <begin position="1"/>
        <end position="45"/>
    </location>
</feature>
<organism evidence="2 3">
    <name type="scientific">Trichuris suis</name>
    <name type="common">pig whipworm</name>
    <dbReference type="NCBI Taxonomy" id="68888"/>
    <lineage>
        <taxon>Eukaryota</taxon>
        <taxon>Metazoa</taxon>
        <taxon>Ecdysozoa</taxon>
        <taxon>Nematoda</taxon>
        <taxon>Enoplea</taxon>
        <taxon>Dorylaimia</taxon>
        <taxon>Trichinellida</taxon>
        <taxon>Trichuridae</taxon>
        <taxon>Trichuris</taxon>
    </lineage>
</organism>
<gene>
    <name evidence="2" type="ORF">M513_01580</name>
</gene>
<dbReference type="EMBL" id="KL363188">
    <property type="protein sequence ID" value="KFD57477.1"/>
    <property type="molecule type" value="Genomic_DNA"/>
</dbReference>
<protein>
    <submittedName>
        <fullName evidence="2">Uncharacterized protein</fullName>
    </submittedName>
</protein>
<evidence type="ECO:0000313" key="2">
    <source>
        <dbReference type="EMBL" id="KFD57477.1"/>
    </source>
</evidence>
<reference evidence="2 3" key="1">
    <citation type="journal article" date="2014" name="Nat. Genet.">
        <title>Genome and transcriptome of the porcine whipworm Trichuris suis.</title>
        <authorList>
            <person name="Jex A.R."/>
            <person name="Nejsum P."/>
            <person name="Schwarz E.M."/>
            <person name="Hu L."/>
            <person name="Young N.D."/>
            <person name="Hall R.S."/>
            <person name="Korhonen P.K."/>
            <person name="Liao S."/>
            <person name="Thamsborg S."/>
            <person name="Xia J."/>
            <person name="Xu P."/>
            <person name="Wang S."/>
            <person name="Scheerlinck J.P."/>
            <person name="Hofmann A."/>
            <person name="Sternberg P.W."/>
            <person name="Wang J."/>
            <person name="Gasser R.B."/>
        </authorList>
    </citation>
    <scope>NUCLEOTIDE SEQUENCE [LARGE SCALE GENOMIC DNA]</scope>
    <source>
        <strain evidence="2">DCEP-RM93M</strain>
    </source>
</reference>
<sequence length="72" mass="8212">MGVRSAQTARQEKAPENPKHPELSGERSPPPNEGKTEENKPSLNRCQMRRFDLVVPRCIQIRSWPDGSTRND</sequence>
<feature type="compositionally biased region" description="Basic and acidic residues" evidence="1">
    <location>
        <begin position="10"/>
        <end position="25"/>
    </location>
</feature>
<accession>A0A085MJT1</accession>
<evidence type="ECO:0000256" key="1">
    <source>
        <dbReference type="SAM" id="MobiDB-lite"/>
    </source>
</evidence>
<dbReference type="AlphaFoldDB" id="A0A085MJT1"/>
<keyword evidence="3" id="KW-1185">Reference proteome</keyword>